<protein>
    <recommendedName>
        <fullName evidence="2">Cadherin domain-containing protein</fullName>
    </recommendedName>
</protein>
<sequence length="240" mass="26922">LNVLPDNNWFGDINIIFYVSDEYLTTSSDFILTIESVNDIPIANNMNISLDEDSQTLVILEGEDIDNYELEYTIVSNPISGDYSLNASFLTYTPFSNYFGLDSLTYVVSDGIDLSNEATVLINVLSINDAPELPLLEDIIINEDESYQFEIPLYDVDNDTLFYEITISNNDAEYIFNDNILIITPNLNFNGEILISINVTDTELSDSAQFILNVTSINDPPVITSVPVSNILIGEIFEYI</sequence>
<dbReference type="Gene3D" id="2.60.40.3440">
    <property type="match status" value="1"/>
</dbReference>
<evidence type="ECO:0008006" key="2">
    <source>
        <dbReference type="Google" id="ProtNLM"/>
    </source>
</evidence>
<name>A0A383CM23_9ZZZZ</name>
<feature type="non-terminal residue" evidence="1">
    <location>
        <position position="240"/>
    </location>
</feature>
<dbReference type="Pfam" id="PF17963">
    <property type="entry name" value="Big_9"/>
    <property type="match status" value="2"/>
</dbReference>
<reference evidence="1" key="1">
    <citation type="submission" date="2018-05" db="EMBL/GenBank/DDBJ databases">
        <authorList>
            <person name="Lanie J.A."/>
            <person name="Ng W.-L."/>
            <person name="Kazmierczak K.M."/>
            <person name="Andrzejewski T.M."/>
            <person name="Davidsen T.M."/>
            <person name="Wayne K.J."/>
            <person name="Tettelin H."/>
            <person name="Glass J.I."/>
            <person name="Rusch D."/>
            <person name="Podicherti R."/>
            <person name="Tsui H.-C.T."/>
            <person name="Winkler M.E."/>
        </authorList>
    </citation>
    <scope>NUCLEOTIDE SEQUENCE</scope>
</reference>
<dbReference type="AlphaFoldDB" id="A0A383CM23"/>
<gene>
    <name evidence="1" type="ORF">METZ01_LOCUS485954</name>
</gene>
<organism evidence="1">
    <name type="scientific">marine metagenome</name>
    <dbReference type="NCBI Taxonomy" id="408172"/>
    <lineage>
        <taxon>unclassified sequences</taxon>
        <taxon>metagenomes</taxon>
        <taxon>ecological metagenomes</taxon>
    </lineage>
</organism>
<accession>A0A383CM23</accession>
<dbReference type="NCBIfam" id="NF012211">
    <property type="entry name" value="tand_rpt_95"/>
    <property type="match status" value="2"/>
</dbReference>
<dbReference type="EMBL" id="UINC01209886">
    <property type="protein sequence ID" value="SVE33100.1"/>
    <property type="molecule type" value="Genomic_DNA"/>
</dbReference>
<feature type="non-terminal residue" evidence="1">
    <location>
        <position position="1"/>
    </location>
</feature>
<proteinExistence type="predicted"/>
<evidence type="ECO:0000313" key="1">
    <source>
        <dbReference type="EMBL" id="SVE33100.1"/>
    </source>
</evidence>